<evidence type="ECO:0000313" key="4">
    <source>
        <dbReference type="Proteomes" id="UP000801492"/>
    </source>
</evidence>
<dbReference type="SMART" id="SM00248">
    <property type="entry name" value="ANK"/>
    <property type="match status" value="2"/>
</dbReference>
<dbReference type="Gene3D" id="1.25.40.20">
    <property type="entry name" value="Ankyrin repeat-containing domain"/>
    <property type="match status" value="2"/>
</dbReference>
<dbReference type="EMBL" id="VTPC01035313">
    <property type="protein sequence ID" value="KAF2891270.1"/>
    <property type="molecule type" value="Genomic_DNA"/>
</dbReference>
<keyword evidence="4" id="KW-1185">Reference proteome</keyword>
<comment type="caution">
    <text evidence="3">The sequence shown here is derived from an EMBL/GenBank/DDBJ whole genome shotgun (WGS) entry which is preliminary data.</text>
</comment>
<dbReference type="PANTHER" id="PTHR24198">
    <property type="entry name" value="ANKYRIN REPEAT AND PROTEIN KINASE DOMAIN-CONTAINING PROTEIN"/>
    <property type="match status" value="1"/>
</dbReference>
<sequence length="193" mass="22008">MVIHLYITLHSLKLLLSNEEIEIDKVNKEGEPALHTGVGHFRITQLLLSHGADIHKTDHEGRGIFQKALNSIKSDNLIVASHKIEDMTLKLSLNKKANANQRDNHGNTSLHHAARTNNENFFKQIFSNTEIDIDKVNKEDETAQLAGYDHIKTFELLINHCFDNCKIDYEPDILSKIIFKILLVVMEHQGIKL</sequence>
<gene>
    <name evidence="3" type="ORF">ILUMI_14903</name>
</gene>
<dbReference type="Proteomes" id="UP000801492">
    <property type="component" value="Unassembled WGS sequence"/>
</dbReference>
<dbReference type="Pfam" id="PF00023">
    <property type="entry name" value="Ank"/>
    <property type="match status" value="1"/>
</dbReference>
<evidence type="ECO:0000313" key="3">
    <source>
        <dbReference type="EMBL" id="KAF2891270.1"/>
    </source>
</evidence>
<accession>A0A8K0G4E4</accession>
<protein>
    <recommendedName>
        <fullName evidence="5">Ankyrin repeat protein</fullName>
    </recommendedName>
</protein>
<dbReference type="InterPro" id="IPR002110">
    <property type="entry name" value="Ankyrin_rpt"/>
</dbReference>
<evidence type="ECO:0000256" key="1">
    <source>
        <dbReference type="ARBA" id="ARBA00022737"/>
    </source>
</evidence>
<evidence type="ECO:0000256" key="2">
    <source>
        <dbReference type="ARBA" id="ARBA00023043"/>
    </source>
</evidence>
<dbReference type="AlphaFoldDB" id="A0A8K0G4E4"/>
<dbReference type="InterPro" id="IPR036770">
    <property type="entry name" value="Ankyrin_rpt-contain_sf"/>
</dbReference>
<dbReference type="SUPFAM" id="SSF48403">
    <property type="entry name" value="Ankyrin repeat"/>
    <property type="match status" value="1"/>
</dbReference>
<keyword evidence="2" id="KW-0040">ANK repeat</keyword>
<name>A0A8K0G4E4_IGNLU</name>
<evidence type="ECO:0008006" key="5">
    <source>
        <dbReference type="Google" id="ProtNLM"/>
    </source>
</evidence>
<keyword evidence="1" id="KW-0677">Repeat</keyword>
<organism evidence="3 4">
    <name type="scientific">Ignelater luminosus</name>
    <name type="common">Cucubano</name>
    <name type="synonym">Pyrophorus luminosus</name>
    <dbReference type="NCBI Taxonomy" id="2038154"/>
    <lineage>
        <taxon>Eukaryota</taxon>
        <taxon>Metazoa</taxon>
        <taxon>Ecdysozoa</taxon>
        <taxon>Arthropoda</taxon>
        <taxon>Hexapoda</taxon>
        <taxon>Insecta</taxon>
        <taxon>Pterygota</taxon>
        <taxon>Neoptera</taxon>
        <taxon>Endopterygota</taxon>
        <taxon>Coleoptera</taxon>
        <taxon>Polyphaga</taxon>
        <taxon>Elateriformia</taxon>
        <taxon>Elateroidea</taxon>
        <taxon>Elateridae</taxon>
        <taxon>Agrypninae</taxon>
        <taxon>Pyrophorini</taxon>
        <taxon>Ignelater</taxon>
    </lineage>
</organism>
<reference evidence="3" key="1">
    <citation type="submission" date="2019-08" db="EMBL/GenBank/DDBJ databases">
        <title>The genome of the North American firefly Photinus pyralis.</title>
        <authorList>
            <consortium name="Photinus pyralis genome working group"/>
            <person name="Fallon T.R."/>
            <person name="Sander Lower S.E."/>
            <person name="Weng J.-K."/>
        </authorList>
    </citation>
    <scope>NUCLEOTIDE SEQUENCE</scope>
    <source>
        <strain evidence="3">TRF0915ILg1</strain>
        <tissue evidence="3">Whole body</tissue>
    </source>
</reference>
<dbReference type="PANTHER" id="PTHR24198:SF165">
    <property type="entry name" value="ANKYRIN REPEAT-CONTAINING PROTEIN-RELATED"/>
    <property type="match status" value="1"/>
</dbReference>
<dbReference type="OrthoDB" id="2306477at2759"/>
<proteinExistence type="predicted"/>